<dbReference type="GO" id="GO:0046872">
    <property type="term" value="F:metal ion binding"/>
    <property type="evidence" value="ECO:0007669"/>
    <property type="project" value="UniProtKB-KW"/>
</dbReference>
<evidence type="ECO:0000313" key="5">
    <source>
        <dbReference type="EMBL" id="HHH13257.1"/>
    </source>
</evidence>
<feature type="signal peptide" evidence="4">
    <location>
        <begin position="1"/>
        <end position="20"/>
    </location>
</feature>
<reference evidence="5" key="1">
    <citation type="journal article" date="2020" name="mSystems">
        <title>Genome- and Community-Level Interaction Insights into Carbon Utilization and Element Cycling Functions of Hydrothermarchaeota in Hydrothermal Sediment.</title>
        <authorList>
            <person name="Zhou Z."/>
            <person name="Liu Y."/>
            <person name="Xu W."/>
            <person name="Pan J."/>
            <person name="Luo Z.H."/>
            <person name="Li M."/>
        </authorList>
    </citation>
    <scope>NUCLEOTIDE SEQUENCE [LARGE SCALE GENOMIC DNA]</scope>
    <source>
        <strain evidence="5">HyVt-535</strain>
    </source>
</reference>
<dbReference type="InterPro" id="IPR011045">
    <property type="entry name" value="N2O_reductase_N"/>
</dbReference>
<dbReference type="GO" id="GO:0030313">
    <property type="term" value="C:cell envelope"/>
    <property type="evidence" value="ECO:0007669"/>
    <property type="project" value="UniProtKB-SubCell"/>
</dbReference>
<dbReference type="PANTHER" id="PTHR42838:SF2">
    <property type="entry name" value="NITROUS-OXIDE REDUCTASE"/>
    <property type="match status" value="1"/>
</dbReference>
<evidence type="ECO:0000256" key="4">
    <source>
        <dbReference type="SAM" id="SignalP"/>
    </source>
</evidence>
<keyword evidence="4" id="KW-0732">Signal</keyword>
<dbReference type="SUPFAM" id="SSF50974">
    <property type="entry name" value="Nitrous oxide reductase, N-terminal domain"/>
    <property type="match status" value="1"/>
</dbReference>
<protein>
    <submittedName>
        <fullName evidence="5">Cytochrome C</fullName>
    </submittedName>
</protein>
<comment type="caution">
    <text evidence="5">The sequence shown here is derived from an EMBL/GenBank/DDBJ whole genome shotgun (WGS) entry which is preliminary data.</text>
</comment>
<dbReference type="AlphaFoldDB" id="A0A7C5IYX7"/>
<name>A0A7C5IYX7_9GAMM</name>
<feature type="non-terminal residue" evidence="5">
    <location>
        <position position="207"/>
    </location>
</feature>
<proteinExistence type="predicted"/>
<evidence type="ECO:0000256" key="3">
    <source>
        <dbReference type="ARBA" id="ARBA00023008"/>
    </source>
</evidence>
<evidence type="ECO:0000256" key="1">
    <source>
        <dbReference type="ARBA" id="ARBA00004196"/>
    </source>
</evidence>
<dbReference type="Gene3D" id="2.130.10.10">
    <property type="entry name" value="YVTN repeat-like/Quinoprotein amine dehydrogenase"/>
    <property type="match status" value="1"/>
</dbReference>
<dbReference type="InterPro" id="IPR015943">
    <property type="entry name" value="WD40/YVTN_repeat-like_dom_sf"/>
</dbReference>
<accession>A0A7C5IYX7</accession>
<keyword evidence="3" id="KW-0186">Copper</keyword>
<comment type="subcellular location">
    <subcellularLocation>
        <location evidence="1">Cell envelope</location>
    </subcellularLocation>
</comment>
<keyword evidence="2" id="KW-0479">Metal-binding</keyword>
<feature type="chain" id="PRO_5027728394" evidence="4">
    <location>
        <begin position="21"/>
        <end position="207"/>
    </location>
</feature>
<evidence type="ECO:0000256" key="2">
    <source>
        <dbReference type="ARBA" id="ARBA00022723"/>
    </source>
</evidence>
<dbReference type="Proteomes" id="UP000886100">
    <property type="component" value="Unassembled WGS sequence"/>
</dbReference>
<dbReference type="EMBL" id="DROM01000206">
    <property type="protein sequence ID" value="HHH13257.1"/>
    <property type="molecule type" value="Genomic_DNA"/>
</dbReference>
<dbReference type="PANTHER" id="PTHR42838">
    <property type="entry name" value="CYTOCHROME C OXIDASE SUBUNIT II"/>
    <property type="match status" value="1"/>
</dbReference>
<dbReference type="InterPro" id="IPR051403">
    <property type="entry name" value="NosZ/Cyto_c_oxidase_sub2"/>
</dbReference>
<gene>
    <name evidence="5" type="ORF">ENJ98_03390</name>
</gene>
<organism evidence="5">
    <name type="scientific">Thiolapillus brandeum</name>
    <dbReference type="NCBI Taxonomy" id="1076588"/>
    <lineage>
        <taxon>Bacteria</taxon>
        <taxon>Pseudomonadati</taxon>
        <taxon>Pseudomonadota</taxon>
        <taxon>Gammaproteobacteria</taxon>
        <taxon>Chromatiales</taxon>
        <taxon>Sedimenticolaceae</taxon>
        <taxon>Thiolapillus</taxon>
    </lineage>
</organism>
<sequence>MKARKPMLAALVALAVGVTAGGQAWSQETLKDVMKRRGLTEKDILAAAKTYTPTGGRDEYLAFSSGGQSGQVIVYGIPSMRILKYIGVFTPEPWQGYGFDDESKAVLAQGRIEGKDILYGDTHHPAISETNGEYDGRYLFINDKANPRVAVIDLHDFETKQIVVNPLFRSEHGGAFVTPNTEYVMEATQYAAPYKGSGFVPLSDFNE</sequence>